<dbReference type="InterPro" id="IPR014729">
    <property type="entry name" value="Rossmann-like_a/b/a_fold"/>
</dbReference>
<dbReference type="EMBL" id="JAMQOM010000004">
    <property type="protein sequence ID" value="MDS0222181.1"/>
    <property type="molecule type" value="Genomic_DNA"/>
</dbReference>
<dbReference type="PANTHER" id="PTHR46268">
    <property type="entry name" value="STRESS RESPONSE PROTEIN NHAX"/>
    <property type="match status" value="1"/>
</dbReference>
<dbReference type="PRINTS" id="PR01438">
    <property type="entry name" value="UNVRSLSTRESS"/>
</dbReference>
<keyword evidence="4" id="KW-1185">Reference proteome</keyword>
<proteinExistence type="inferred from homology"/>
<dbReference type="Gene3D" id="3.40.50.620">
    <property type="entry name" value="HUPs"/>
    <property type="match status" value="1"/>
</dbReference>
<comment type="similarity">
    <text evidence="1">Belongs to the universal stress protein A family.</text>
</comment>
<gene>
    <name evidence="3" type="ORF">NDI54_12555</name>
</gene>
<evidence type="ECO:0000313" key="3">
    <source>
        <dbReference type="EMBL" id="MDS0222181.1"/>
    </source>
</evidence>
<evidence type="ECO:0000259" key="2">
    <source>
        <dbReference type="Pfam" id="PF00582"/>
    </source>
</evidence>
<dbReference type="Proteomes" id="UP001253439">
    <property type="component" value="Unassembled WGS sequence"/>
</dbReference>
<sequence>MYDRILVPTDGSAGIRDVLEHAESLATAHGSEIHGLYVIDTGRFSTLPNEPTWENVTQSLHREGEQALDMARRLIDDDVTLTRATAEGSPSREIVNYASQHDCDLIVMGTHGRGGIDRLLLGSVAERVVRSAHVPVVTVPVETTPEDVPEDEQPAGVPQ</sequence>
<organism evidence="3 4">
    <name type="scientific">Haloarcula terrestris</name>
    <dbReference type="NCBI Taxonomy" id="2950533"/>
    <lineage>
        <taxon>Archaea</taxon>
        <taxon>Methanobacteriati</taxon>
        <taxon>Methanobacteriota</taxon>
        <taxon>Stenosarchaea group</taxon>
        <taxon>Halobacteria</taxon>
        <taxon>Halobacteriales</taxon>
        <taxon>Haloarculaceae</taxon>
        <taxon>Haloarcula</taxon>
    </lineage>
</organism>
<name>A0AAE4F0S1_9EURY</name>
<dbReference type="Pfam" id="PF00582">
    <property type="entry name" value="Usp"/>
    <property type="match status" value="1"/>
</dbReference>
<dbReference type="SUPFAM" id="SSF52402">
    <property type="entry name" value="Adenine nucleotide alpha hydrolases-like"/>
    <property type="match status" value="1"/>
</dbReference>
<dbReference type="InterPro" id="IPR006016">
    <property type="entry name" value="UspA"/>
</dbReference>
<dbReference type="PIRSF" id="PIRSF006276">
    <property type="entry name" value="UspA"/>
    <property type="match status" value="1"/>
</dbReference>
<dbReference type="AlphaFoldDB" id="A0AAE4F0S1"/>
<feature type="domain" description="UspA" evidence="2">
    <location>
        <begin position="1"/>
        <end position="140"/>
    </location>
</feature>
<comment type="caution">
    <text evidence="3">The sequence shown here is derived from an EMBL/GenBank/DDBJ whole genome shotgun (WGS) entry which is preliminary data.</text>
</comment>
<reference evidence="3 4" key="1">
    <citation type="submission" date="2022-06" db="EMBL/GenBank/DDBJ databases">
        <title>Haloarcula sp. a new haloarchaeum isolate from saline soil.</title>
        <authorList>
            <person name="Strakova D."/>
            <person name="Galisteo C."/>
            <person name="Sanchez-Porro C."/>
            <person name="Ventosa A."/>
        </authorList>
    </citation>
    <scope>NUCLEOTIDE SEQUENCE [LARGE SCALE GENOMIC DNA]</scope>
    <source>
        <strain evidence="3 4">S1AR25-5A</strain>
    </source>
</reference>
<dbReference type="RefSeq" id="WP_310896797.1">
    <property type="nucleotide sequence ID" value="NZ_JAMQOM010000004.1"/>
</dbReference>
<evidence type="ECO:0000256" key="1">
    <source>
        <dbReference type="ARBA" id="ARBA00008791"/>
    </source>
</evidence>
<dbReference type="InterPro" id="IPR006015">
    <property type="entry name" value="Universal_stress_UspA"/>
</dbReference>
<dbReference type="PANTHER" id="PTHR46268:SF6">
    <property type="entry name" value="UNIVERSAL STRESS PROTEIN UP12"/>
    <property type="match status" value="1"/>
</dbReference>
<protein>
    <submittedName>
        <fullName evidence="3">Universal stress protein</fullName>
    </submittedName>
</protein>
<dbReference type="CDD" id="cd00293">
    <property type="entry name" value="USP-like"/>
    <property type="match status" value="1"/>
</dbReference>
<accession>A0AAE4F0S1</accession>
<evidence type="ECO:0000313" key="4">
    <source>
        <dbReference type="Proteomes" id="UP001253439"/>
    </source>
</evidence>